<accession>A0A8J2JTZ3</accession>
<reference evidence="2" key="1">
    <citation type="submission" date="2021-06" db="EMBL/GenBank/DDBJ databases">
        <authorList>
            <person name="Hodson N. C."/>
            <person name="Mongue J. A."/>
            <person name="Jaron S. K."/>
        </authorList>
    </citation>
    <scope>NUCLEOTIDE SEQUENCE</scope>
</reference>
<keyword evidence="1" id="KW-1133">Transmembrane helix</keyword>
<dbReference type="EMBL" id="CAJVCH010133568">
    <property type="protein sequence ID" value="CAG7726297.1"/>
    <property type="molecule type" value="Genomic_DNA"/>
</dbReference>
<comment type="caution">
    <text evidence="2">The sequence shown here is derived from an EMBL/GenBank/DDBJ whole genome shotgun (WGS) entry which is preliminary data.</text>
</comment>
<organism evidence="2 3">
    <name type="scientific">Allacma fusca</name>
    <dbReference type="NCBI Taxonomy" id="39272"/>
    <lineage>
        <taxon>Eukaryota</taxon>
        <taxon>Metazoa</taxon>
        <taxon>Ecdysozoa</taxon>
        <taxon>Arthropoda</taxon>
        <taxon>Hexapoda</taxon>
        <taxon>Collembola</taxon>
        <taxon>Symphypleona</taxon>
        <taxon>Sminthuridae</taxon>
        <taxon>Allacma</taxon>
    </lineage>
</organism>
<keyword evidence="1" id="KW-0472">Membrane</keyword>
<name>A0A8J2JTZ3_9HEXA</name>
<protein>
    <submittedName>
        <fullName evidence="2">Uncharacterized protein</fullName>
    </submittedName>
</protein>
<dbReference type="Proteomes" id="UP000708208">
    <property type="component" value="Unassembled WGS sequence"/>
</dbReference>
<gene>
    <name evidence="2" type="ORF">AFUS01_LOCUS15215</name>
</gene>
<keyword evidence="3" id="KW-1185">Reference proteome</keyword>
<sequence>IQAGYFVGGQSLLIFGSLHWEMPPELKGNAGDLIFWAINVIPIAASILQVVLLAPSVTSTQVSKKGN</sequence>
<proteinExistence type="predicted"/>
<evidence type="ECO:0000256" key="1">
    <source>
        <dbReference type="SAM" id="Phobius"/>
    </source>
</evidence>
<feature type="transmembrane region" description="Helical" evidence="1">
    <location>
        <begin position="33"/>
        <end position="54"/>
    </location>
</feature>
<keyword evidence="1" id="KW-0812">Transmembrane</keyword>
<feature type="non-terminal residue" evidence="2">
    <location>
        <position position="1"/>
    </location>
</feature>
<evidence type="ECO:0000313" key="2">
    <source>
        <dbReference type="EMBL" id="CAG7726297.1"/>
    </source>
</evidence>
<dbReference type="AlphaFoldDB" id="A0A8J2JTZ3"/>
<evidence type="ECO:0000313" key="3">
    <source>
        <dbReference type="Proteomes" id="UP000708208"/>
    </source>
</evidence>